<keyword evidence="1" id="KW-0812">Transmembrane</keyword>
<protein>
    <submittedName>
        <fullName evidence="2">Rubrerythrin</fullName>
    </submittedName>
</protein>
<dbReference type="InterPro" id="IPR021617">
    <property type="entry name" value="DUF3231"/>
</dbReference>
<comment type="caution">
    <text evidence="2">The sequence shown here is derived from an EMBL/GenBank/DDBJ whole genome shotgun (WGS) entry which is preliminary data.</text>
</comment>
<evidence type="ECO:0000313" key="3">
    <source>
        <dbReference type="Proteomes" id="UP001646157"/>
    </source>
</evidence>
<proteinExistence type="predicted"/>
<reference evidence="2 3" key="1">
    <citation type="submission" date="2021-01" db="EMBL/GenBank/DDBJ databases">
        <title>Genomic Encyclopedia of Type Strains, Phase IV (KMG-IV): sequencing the most valuable type-strain genomes for metagenomic binning, comparative biology and taxonomic classification.</title>
        <authorList>
            <person name="Goeker M."/>
        </authorList>
    </citation>
    <scope>NUCLEOTIDE SEQUENCE [LARGE SCALE GENOMIC DNA]</scope>
    <source>
        <strain evidence="2 3">DSM 24834</strain>
    </source>
</reference>
<sequence length="330" mass="37918">MHLDNHRLTSPEISNLWVHYTRETMQICVTKYMLKIIEDPEVHKIFVKALEFSQNHVKRLRDLFIKEAFPIPKGFSDEDVNLEAPPLFTDKFCIQYIHTLSMHGAQAYSLAFSCSIRQEIRDFYYQCNIDTMNLYNKSIEVLLSKKLYEKPPLYTNPDDVQFINKFQYITDVLGKPRALNSIECGNIFFNLQKSMVAKGTFIAFQQVGNDKEVNQVLQKCINAANKHIGKFSNLLLNEDLHSPRSLESEITNSKIAPFSDKLMLFHSGFLVAVAVSYYGTAAVACLRADIAMGCEKAIMEDLMLLASFSKTMIKKKWMEQPPESNDRKTL</sequence>
<dbReference type="Proteomes" id="UP001646157">
    <property type="component" value="Unassembled WGS sequence"/>
</dbReference>
<dbReference type="EMBL" id="JAFBDZ010000002">
    <property type="protein sequence ID" value="MBM7585402.1"/>
    <property type="molecule type" value="Genomic_DNA"/>
</dbReference>
<dbReference type="Gene3D" id="1.20.1260.10">
    <property type="match status" value="2"/>
</dbReference>
<feature type="transmembrane region" description="Helical" evidence="1">
    <location>
        <begin position="263"/>
        <end position="286"/>
    </location>
</feature>
<dbReference type="RefSeq" id="WP_205171226.1">
    <property type="nucleotide sequence ID" value="NZ_JAFBDZ010000002.1"/>
</dbReference>
<dbReference type="InterPro" id="IPR012347">
    <property type="entry name" value="Ferritin-like"/>
</dbReference>
<keyword evidence="1" id="KW-0472">Membrane</keyword>
<evidence type="ECO:0000256" key="1">
    <source>
        <dbReference type="SAM" id="Phobius"/>
    </source>
</evidence>
<accession>A0ABS2NC26</accession>
<keyword evidence="3" id="KW-1185">Reference proteome</keyword>
<dbReference type="Pfam" id="PF11553">
    <property type="entry name" value="DUF3231"/>
    <property type="match status" value="2"/>
</dbReference>
<name>A0ABS2NC26_9BACI</name>
<keyword evidence="1" id="KW-1133">Transmembrane helix</keyword>
<evidence type="ECO:0000313" key="2">
    <source>
        <dbReference type="EMBL" id="MBM7585402.1"/>
    </source>
</evidence>
<organism evidence="2 3">
    <name type="scientific">Rossellomorea pakistanensis</name>
    <dbReference type="NCBI Taxonomy" id="992288"/>
    <lineage>
        <taxon>Bacteria</taxon>
        <taxon>Bacillati</taxon>
        <taxon>Bacillota</taxon>
        <taxon>Bacilli</taxon>
        <taxon>Bacillales</taxon>
        <taxon>Bacillaceae</taxon>
        <taxon>Rossellomorea</taxon>
    </lineage>
</organism>
<gene>
    <name evidence="2" type="ORF">JOC86_001944</name>
</gene>